<gene>
    <name evidence="3" type="ORF">INT47_003684</name>
</gene>
<dbReference type="OrthoDB" id="270970at2759"/>
<dbReference type="InterPro" id="IPR035892">
    <property type="entry name" value="C2_domain_sf"/>
</dbReference>
<keyword evidence="1" id="KW-0812">Transmembrane</keyword>
<evidence type="ECO:0000256" key="1">
    <source>
        <dbReference type="SAM" id="Phobius"/>
    </source>
</evidence>
<keyword evidence="1" id="KW-1133">Transmembrane helix</keyword>
<name>A0A8H7RAG8_9FUNG</name>
<dbReference type="SMART" id="SM00239">
    <property type="entry name" value="C2"/>
    <property type="match status" value="1"/>
</dbReference>
<feature type="transmembrane region" description="Helical" evidence="1">
    <location>
        <begin position="167"/>
        <end position="187"/>
    </location>
</feature>
<dbReference type="AlphaFoldDB" id="A0A8H7RAG8"/>
<dbReference type="SUPFAM" id="SSF49562">
    <property type="entry name" value="C2 domain (Calcium/lipid-binding domain, CaLB)"/>
    <property type="match status" value="1"/>
</dbReference>
<proteinExistence type="predicted"/>
<accession>A0A8H7RAG8</accession>
<dbReference type="EMBL" id="JAEPRD010000029">
    <property type="protein sequence ID" value="KAG2206742.1"/>
    <property type="molecule type" value="Genomic_DNA"/>
</dbReference>
<dbReference type="Pfam" id="PF00168">
    <property type="entry name" value="C2"/>
    <property type="match status" value="1"/>
</dbReference>
<keyword evidence="1" id="KW-0472">Membrane</keyword>
<dbReference type="InterPro" id="IPR000008">
    <property type="entry name" value="C2_dom"/>
</dbReference>
<evidence type="ECO:0000313" key="4">
    <source>
        <dbReference type="Proteomes" id="UP000603453"/>
    </source>
</evidence>
<sequence>MLSDSESSLKINVISASDLINVQTMGKQDPFLQLSLNFQDKEQFVKTFTHKDGGSHANWNQSFELPLNGEPDLFIEVLDKEASVDEVIGFAAIPIKQVVYADGAYLNGLFNIYDTDGNRAGLVHLQLAAKGFPNSETPNFDTEPVQGESNVNEEHCARMKSNEKKAVGVSVAGGLFGAGFAIGATLLGKKLYEAQLEEEKEEERRALEGDAPVEE</sequence>
<dbReference type="Gene3D" id="2.60.40.150">
    <property type="entry name" value="C2 domain"/>
    <property type="match status" value="1"/>
</dbReference>
<protein>
    <recommendedName>
        <fullName evidence="2">C2 domain-containing protein</fullName>
    </recommendedName>
</protein>
<dbReference type="PANTHER" id="PTHR47052">
    <property type="entry name" value="CONSERVED SERINE PROLINE-RICH PROTEIN (AFU_ORTHOLOGUE AFUA_2G01790)"/>
    <property type="match status" value="1"/>
</dbReference>
<dbReference type="InterPro" id="IPR052981">
    <property type="entry name" value="Ingression_C2_domain"/>
</dbReference>
<evidence type="ECO:0000313" key="3">
    <source>
        <dbReference type="EMBL" id="KAG2206742.1"/>
    </source>
</evidence>
<dbReference type="PANTHER" id="PTHR47052:SF3">
    <property type="entry name" value="INGRESSION PROTEIN 1"/>
    <property type="match status" value="1"/>
</dbReference>
<reference evidence="3" key="1">
    <citation type="submission" date="2020-12" db="EMBL/GenBank/DDBJ databases">
        <title>Metabolic potential, ecology and presence of endohyphal bacteria is reflected in genomic diversity of Mucoromycotina.</title>
        <authorList>
            <person name="Muszewska A."/>
            <person name="Okrasinska A."/>
            <person name="Steczkiewicz K."/>
            <person name="Drgas O."/>
            <person name="Orlowska M."/>
            <person name="Perlinska-Lenart U."/>
            <person name="Aleksandrzak-Piekarczyk T."/>
            <person name="Szatraj K."/>
            <person name="Zielenkiewicz U."/>
            <person name="Pilsyk S."/>
            <person name="Malc E."/>
            <person name="Mieczkowski P."/>
            <person name="Kruszewska J.S."/>
            <person name="Biernat P."/>
            <person name="Pawlowska J."/>
        </authorList>
    </citation>
    <scope>NUCLEOTIDE SEQUENCE</scope>
    <source>
        <strain evidence="3">WA0000017839</strain>
    </source>
</reference>
<feature type="domain" description="C2" evidence="2">
    <location>
        <begin position="1"/>
        <end position="108"/>
    </location>
</feature>
<comment type="caution">
    <text evidence="3">The sequence shown here is derived from an EMBL/GenBank/DDBJ whole genome shotgun (WGS) entry which is preliminary data.</text>
</comment>
<organism evidence="3 4">
    <name type="scientific">Mucor saturninus</name>
    <dbReference type="NCBI Taxonomy" id="64648"/>
    <lineage>
        <taxon>Eukaryota</taxon>
        <taxon>Fungi</taxon>
        <taxon>Fungi incertae sedis</taxon>
        <taxon>Mucoromycota</taxon>
        <taxon>Mucoromycotina</taxon>
        <taxon>Mucoromycetes</taxon>
        <taxon>Mucorales</taxon>
        <taxon>Mucorineae</taxon>
        <taxon>Mucoraceae</taxon>
        <taxon>Mucor</taxon>
    </lineage>
</organism>
<dbReference type="Proteomes" id="UP000603453">
    <property type="component" value="Unassembled WGS sequence"/>
</dbReference>
<evidence type="ECO:0000259" key="2">
    <source>
        <dbReference type="PROSITE" id="PS50004"/>
    </source>
</evidence>
<dbReference type="PROSITE" id="PS50004">
    <property type="entry name" value="C2"/>
    <property type="match status" value="1"/>
</dbReference>
<keyword evidence="4" id="KW-1185">Reference proteome</keyword>